<protein>
    <submittedName>
        <fullName evidence="1">Putative transposase</fullName>
    </submittedName>
</protein>
<evidence type="ECO:0000313" key="1">
    <source>
        <dbReference type="EMBL" id="AIY82427.1"/>
    </source>
</evidence>
<organism evidence="1 2">
    <name type="scientific">Clostridium baratii str. Sullivan</name>
    <dbReference type="NCBI Taxonomy" id="1415775"/>
    <lineage>
        <taxon>Bacteria</taxon>
        <taxon>Bacillati</taxon>
        <taxon>Bacillota</taxon>
        <taxon>Clostridia</taxon>
        <taxon>Eubacteriales</taxon>
        <taxon>Clostridiaceae</taxon>
        <taxon>Clostridium</taxon>
    </lineage>
</organism>
<dbReference type="eggNOG" id="COG3677">
    <property type="taxonomic scope" value="Bacteria"/>
</dbReference>
<sequence length="265" mass="31543">MIKFNECPFCSSSKFIKYGKYNKIQRYKCKNQSCNKTFSDCTNTVWYNSKKSTDHWYKYCKLMFSGKTIRECASKLNISINTSFQWRHKILNKLPICNKTIYLDNYIGFKNIYLYENFKGKKNLYLLNQNRKKVFISVCVNENKTSFAQIISKDILNQKKSYRLIKGKLNFKSQVIGFLDRYAIAISKKLNKNLMKLKRYSKSKEIELRNLTNLFCMKLRTWLAFFKGVATKYLDSYLYWFVHIFENSFSNKIISSKILSAIFCS</sequence>
<accession>A0A0A7FS46</accession>
<proteinExistence type="predicted"/>
<gene>
    <name evidence="1" type="ORF">U729_352</name>
</gene>
<dbReference type="AlphaFoldDB" id="A0A0A7FS46"/>
<dbReference type="KEGG" id="cbv:U729_352"/>
<dbReference type="RefSeq" id="WP_039311202.1">
    <property type="nucleotide sequence ID" value="NZ_CP006905.1"/>
</dbReference>
<dbReference type="Proteomes" id="UP000030635">
    <property type="component" value="Chromosome"/>
</dbReference>
<dbReference type="OrthoDB" id="15023at2"/>
<dbReference type="EMBL" id="CP006905">
    <property type="protein sequence ID" value="AIY82427.1"/>
    <property type="molecule type" value="Genomic_DNA"/>
</dbReference>
<name>A0A0A7FS46_9CLOT</name>
<dbReference type="STRING" id="1561.NPD11_2651"/>
<dbReference type="HOGENOM" id="CLU_048546_0_1_9"/>
<reference evidence="1 2" key="1">
    <citation type="journal article" date="2015" name="Infect. Genet. Evol.">
        <title>Genomic sequences of six botulinum neurotoxin-producing strains representing three clostridial species illustrate the mobility and diversity of botulinum neurotoxin genes.</title>
        <authorList>
            <person name="Smith T.J."/>
            <person name="Hill K.K."/>
            <person name="Xie G."/>
            <person name="Foley B.T."/>
            <person name="Williamson C.H."/>
            <person name="Foster J.T."/>
            <person name="Johnson S.L."/>
            <person name="Chertkov O."/>
            <person name="Teshima H."/>
            <person name="Gibbons H.S."/>
            <person name="Johnsky L.A."/>
            <person name="Karavis M.A."/>
            <person name="Smith L.A."/>
        </authorList>
    </citation>
    <scope>NUCLEOTIDE SEQUENCE [LARGE SCALE GENOMIC DNA]</scope>
    <source>
        <strain evidence="1">Sullivan</strain>
    </source>
</reference>
<evidence type="ECO:0000313" key="2">
    <source>
        <dbReference type="Proteomes" id="UP000030635"/>
    </source>
</evidence>
<keyword evidence="2" id="KW-1185">Reference proteome</keyword>